<evidence type="ECO:0000256" key="7">
    <source>
        <dbReference type="RuleBase" id="RU000555"/>
    </source>
</evidence>
<dbReference type="EMBL" id="JAUHJS010000008">
    <property type="protein sequence ID" value="MDN4166870.1"/>
    <property type="molecule type" value="Genomic_DNA"/>
</dbReference>
<dbReference type="Pfam" id="PF01274">
    <property type="entry name" value="MS_TIM-barrel"/>
    <property type="match status" value="1"/>
</dbReference>
<dbReference type="CDD" id="cd00727">
    <property type="entry name" value="malate_synt_A"/>
    <property type="match status" value="1"/>
</dbReference>
<keyword evidence="3 7" id="KW-0329">Glyoxylate bypass</keyword>
<dbReference type="RefSeq" id="WP_320005405.1">
    <property type="nucleotide sequence ID" value="NZ_JAUHJS010000008.1"/>
</dbReference>
<dbReference type="InterPro" id="IPR006252">
    <property type="entry name" value="Malate_synthA"/>
</dbReference>
<dbReference type="InterPro" id="IPR048356">
    <property type="entry name" value="MS_N"/>
</dbReference>
<dbReference type="PROSITE" id="PS00510">
    <property type="entry name" value="MALATE_SYNTHASE"/>
    <property type="match status" value="1"/>
</dbReference>
<evidence type="ECO:0000313" key="12">
    <source>
        <dbReference type="Proteomes" id="UP001168552"/>
    </source>
</evidence>
<dbReference type="PANTHER" id="PTHR42902">
    <property type="entry name" value="MALATE SYNTHASE"/>
    <property type="match status" value="1"/>
</dbReference>
<feature type="domain" description="Malate synthase C-terminal" evidence="10">
    <location>
        <begin position="413"/>
        <end position="530"/>
    </location>
</feature>
<organism evidence="11 12">
    <name type="scientific">Shiella aurantiaca</name>
    <dbReference type="NCBI Taxonomy" id="3058365"/>
    <lineage>
        <taxon>Bacteria</taxon>
        <taxon>Pseudomonadati</taxon>
        <taxon>Bacteroidota</taxon>
        <taxon>Cytophagia</taxon>
        <taxon>Cytophagales</taxon>
        <taxon>Shiellaceae</taxon>
        <taxon>Shiella</taxon>
    </lineage>
</organism>
<dbReference type="InterPro" id="IPR044856">
    <property type="entry name" value="Malate_synth_C_sf"/>
</dbReference>
<dbReference type="Proteomes" id="UP001168552">
    <property type="component" value="Unassembled WGS sequence"/>
</dbReference>
<gene>
    <name evidence="11" type="primary">aceB</name>
    <name evidence="11" type="ORF">QWY31_15265</name>
</gene>
<keyword evidence="12" id="KW-1185">Reference proteome</keyword>
<accession>A0ABT8F8R2</accession>
<evidence type="ECO:0000256" key="6">
    <source>
        <dbReference type="ARBA" id="ARBA00047918"/>
    </source>
</evidence>
<dbReference type="PIRSF" id="PIRSF001363">
    <property type="entry name" value="Malate_synth"/>
    <property type="match status" value="1"/>
</dbReference>
<evidence type="ECO:0000256" key="1">
    <source>
        <dbReference type="ARBA" id="ARBA00006394"/>
    </source>
</evidence>
<reference evidence="11" key="1">
    <citation type="submission" date="2023-06" db="EMBL/GenBank/DDBJ databases">
        <title>Cytophagales bacterium Strain LB-30, isolated from soil.</title>
        <authorList>
            <person name="Liu B."/>
        </authorList>
    </citation>
    <scope>NUCLEOTIDE SEQUENCE</scope>
    <source>
        <strain evidence="11">LB-30</strain>
    </source>
</reference>
<keyword evidence="11" id="KW-0012">Acyltransferase</keyword>
<evidence type="ECO:0000313" key="11">
    <source>
        <dbReference type="EMBL" id="MDN4166870.1"/>
    </source>
</evidence>
<dbReference type="InterPro" id="IPR001465">
    <property type="entry name" value="Malate_synthase_TIM"/>
</dbReference>
<keyword evidence="4 7" id="KW-0816">Tricarboxylic acid cycle</keyword>
<dbReference type="SUPFAM" id="SSF51645">
    <property type="entry name" value="Malate synthase G"/>
    <property type="match status" value="1"/>
</dbReference>
<dbReference type="Gene3D" id="3.20.20.360">
    <property type="entry name" value="Malate synthase, domain 3"/>
    <property type="match status" value="1"/>
</dbReference>
<feature type="domain" description="Malate synthase N-terminal" evidence="9">
    <location>
        <begin position="18"/>
        <end position="71"/>
    </location>
</feature>
<dbReference type="EC" id="2.3.3.9" evidence="2 7"/>
<comment type="catalytic activity">
    <reaction evidence="6 7">
        <text>glyoxylate + acetyl-CoA + H2O = (S)-malate + CoA + H(+)</text>
        <dbReference type="Rhea" id="RHEA:18181"/>
        <dbReference type="ChEBI" id="CHEBI:15377"/>
        <dbReference type="ChEBI" id="CHEBI:15378"/>
        <dbReference type="ChEBI" id="CHEBI:15589"/>
        <dbReference type="ChEBI" id="CHEBI:36655"/>
        <dbReference type="ChEBI" id="CHEBI:57287"/>
        <dbReference type="ChEBI" id="CHEBI:57288"/>
        <dbReference type="EC" id="2.3.3.9"/>
    </reaction>
</comment>
<dbReference type="Gene3D" id="1.20.1220.12">
    <property type="entry name" value="Malate synthase, domain III"/>
    <property type="match status" value="1"/>
</dbReference>
<evidence type="ECO:0000256" key="4">
    <source>
        <dbReference type="ARBA" id="ARBA00022532"/>
    </source>
</evidence>
<feature type="domain" description="Malate synthase TIM barrel" evidence="8">
    <location>
        <begin position="163"/>
        <end position="406"/>
    </location>
</feature>
<proteinExistence type="inferred from homology"/>
<dbReference type="PANTHER" id="PTHR42902:SF1">
    <property type="entry name" value="MALATE SYNTHASE 1-RELATED"/>
    <property type="match status" value="1"/>
</dbReference>
<dbReference type="InterPro" id="IPR048355">
    <property type="entry name" value="MS_C"/>
</dbReference>
<evidence type="ECO:0000256" key="5">
    <source>
        <dbReference type="ARBA" id="ARBA00022679"/>
    </source>
</evidence>
<evidence type="ECO:0000256" key="2">
    <source>
        <dbReference type="ARBA" id="ARBA00012636"/>
    </source>
</evidence>
<keyword evidence="5 7" id="KW-0808">Transferase</keyword>
<comment type="similarity">
    <text evidence="1 7">Belongs to the malate synthase family.</text>
</comment>
<name>A0ABT8F8R2_9BACT</name>
<comment type="caution">
    <text evidence="11">The sequence shown here is derived from an EMBL/GenBank/DDBJ whole genome shotgun (WGS) entry which is preliminary data.</text>
</comment>
<dbReference type="InterPro" id="IPR019830">
    <property type="entry name" value="Malate_synthase_CS"/>
</dbReference>
<evidence type="ECO:0000259" key="8">
    <source>
        <dbReference type="Pfam" id="PF01274"/>
    </source>
</evidence>
<evidence type="ECO:0000256" key="3">
    <source>
        <dbReference type="ARBA" id="ARBA00022435"/>
    </source>
</evidence>
<dbReference type="NCBIfam" id="TIGR01344">
    <property type="entry name" value="malate_syn_A"/>
    <property type="match status" value="1"/>
</dbReference>
<dbReference type="GO" id="GO:0004474">
    <property type="term" value="F:malate synthase activity"/>
    <property type="evidence" value="ECO:0007669"/>
    <property type="project" value="UniProtKB-EC"/>
</dbReference>
<protein>
    <recommendedName>
        <fullName evidence="2 7">Malate synthase</fullName>
        <ecNumber evidence="2 7">2.3.3.9</ecNumber>
    </recommendedName>
</protein>
<dbReference type="Pfam" id="PF20656">
    <property type="entry name" value="MS_N"/>
    <property type="match status" value="1"/>
</dbReference>
<evidence type="ECO:0000259" key="10">
    <source>
        <dbReference type="Pfam" id="PF20659"/>
    </source>
</evidence>
<comment type="pathway">
    <text evidence="7">Carbohydrate metabolism; glyoxylate cycle; (S)-malate from isocitrate: step 2/2.</text>
</comment>
<sequence>MSSVVLTEHPLQVEGGIPPHLETILSAEALAFLAHLHVRFQEKRLALLQRRKEKQKDWDAGKLPGFLEETRSIRESDWKITSLPDALQDRRVEITGPVDAKMLINALNSGAKVFMADFEDATSPIWPEIIEGQANIKEAVRGNLQFVSDTGKKYTLHAQVAVLKVRPRGWHLSEKHLRYEGEALSASLVDFGLFMFHNAAYLQQQERGPYVYLPKLENHLEARLWNEVFVEAQAYLGIPQGSVKATVLIETILAAFEMDEIIFELRQHMAGLNAGRWDYIFSSIKKFREQEAFILPDRQHISMEVPFMKAYAELLVQTCHKRGAHAIGGMSAFIPSADTAINEVAFEKVRKDKLREASQGYDGTWVAHPKLVPVAIEVFNEKLGDRSHQKHISRSELQVQASDLLNLATTPGQITEEGLRQNVRIALLYLESWLKGTGAAALFNLMEDAATAEISRAQIWQWIRHKALLADGRQVSVDLYHHIKQEEMQTLLINRKSKMESSKHIKLAEAVLDELVLDTEFAEFLTLNAYLLLP</sequence>
<evidence type="ECO:0000259" key="9">
    <source>
        <dbReference type="Pfam" id="PF20656"/>
    </source>
</evidence>
<dbReference type="InterPro" id="IPR046363">
    <property type="entry name" value="MS_N_TIM-barrel_dom"/>
</dbReference>
<dbReference type="Pfam" id="PF20659">
    <property type="entry name" value="MS_C"/>
    <property type="match status" value="1"/>
</dbReference>
<dbReference type="InterPro" id="IPR011076">
    <property type="entry name" value="Malate_synth_sf"/>
</dbReference>